<feature type="compositionally biased region" description="Low complexity" evidence="1">
    <location>
        <begin position="400"/>
        <end position="425"/>
    </location>
</feature>
<feature type="region of interest" description="Disordered" evidence="1">
    <location>
        <begin position="1"/>
        <end position="26"/>
    </location>
</feature>
<gene>
    <name evidence="4" type="ordered locus">Caci_9039</name>
</gene>
<reference evidence="4 5" key="1">
    <citation type="journal article" date="2009" name="Stand. Genomic Sci.">
        <title>Complete genome sequence of Catenulispora acidiphila type strain (ID 139908).</title>
        <authorList>
            <person name="Copeland A."/>
            <person name="Lapidus A."/>
            <person name="Glavina Del Rio T."/>
            <person name="Nolan M."/>
            <person name="Lucas S."/>
            <person name="Chen F."/>
            <person name="Tice H."/>
            <person name="Cheng J.F."/>
            <person name="Bruce D."/>
            <person name="Goodwin L."/>
            <person name="Pitluck S."/>
            <person name="Mikhailova N."/>
            <person name="Pati A."/>
            <person name="Ivanova N."/>
            <person name="Mavromatis K."/>
            <person name="Chen A."/>
            <person name="Palaniappan K."/>
            <person name="Chain P."/>
            <person name="Land M."/>
            <person name="Hauser L."/>
            <person name="Chang Y.J."/>
            <person name="Jeffries C.D."/>
            <person name="Chertkov O."/>
            <person name="Brettin T."/>
            <person name="Detter J.C."/>
            <person name="Han C."/>
            <person name="Ali Z."/>
            <person name="Tindall B.J."/>
            <person name="Goker M."/>
            <person name="Bristow J."/>
            <person name="Eisen J.A."/>
            <person name="Markowitz V."/>
            <person name="Hugenholtz P."/>
            <person name="Kyrpides N.C."/>
            <person name="Klenk H.P."/>
        </authorList>
    </citation>
    <scope>NUCLEOTIDE SEQUENCE [LARGE SCALE GENOMIC DNA]</scope>
    <source>
        <strain evidence="5">DSM 44928 / JCM 14897 / NBRC 102108 / NRRL B-24433 / ID139908</strain>
    </source>
</reference>
<dbReference type="GO" id="GO:0005524">
    <property type="term" value="F:ATP binding"/>
    <property type="evidence" value="ECO:0007669"/>
    <property type="project" value="InterPro"/>
</dbReference>
<evidence type="ECO:0000256" key="2">
    <source>
        <dbReference type="SAM" id="Phobius"/>
    </source>
</evidence>
<protein>
    <submittedName>
        <fullName evidence="4">Serine/threonine protein kinase</fullName>
    </submittedName>
</protein>
<keyword evidence="2" id="KW-0812">Transmembrane</keyword>
<dbReference type="KEGG" id="cai:Caci_9039"/>
<dbReference type="Pfam" id="PF07714">
    <property type="entry name" value="PK_Tyr_Ser-Thr"/>
    <property type="match status" value="1"/>
</dbReference>
<dbReference type="OrthoDB" id="9786339at2"/>
<keyword evidence="5" id="KW-1185">Reference proteome</keyword>
<dbReference type="STRING" id="479433.Caci_9039"/>
<dbReference type="HOGENOM" id="CLU_021353_0_0_11"/>
<dbReference type="Gene3D" id="1.10.510.10">
    <property type="entry name" value="Transferase(Phosphotransferase) domain 1"/>
    <property type="match status" value="1"/>
</dbReference>
<accession>C7Q5P1</accession>
<feature type="compositionally biased region" description="Gly residues" evidence="1">
    <location>
        <begin position="346"/>
        <end position="364"/>
    </location>
</feature>
<evidence type="ECO:0000256" key="1">
    <source>
        <dbReference type="SAM" id="MobiDB-lite"/>
    </source>
</evidence>
<keyword evidence="2" id="KW-1133">Transmembrane helix</keyword>
<keyword evidence="2" id="KW-0472">Membrane</keyword>
<dbReference type="PROSITE" id="PS50011">
    <property type="entry name" value="PROTEIN_KINASE_DOM"/>
    <property type="match status" value="1"/>
</dbReference>
<dbReference type="eggNOG" id="COG0515">
    <property type="taxonomic scope" value="Bacteria"/>
</dbReference>
<dbReference type="InterPro" id="IPR001245">
    <property type="entry name" value="Ser-Thr/Tyr_kinase_cat_dom"/>
</dbReference>
<name>C7Q5P1_CATAD</name>
<evidence type="ECO:0000313" key="4">
    <source>
        <dbReference type="EMBL" id="ACU77852.1"/>
    </source>
</evidence>
<keyword evidence="4" id="KW-0723">Serine/threonine-protein kinase</keyword>
<evidence type="ECO:0000259" key="3">
    <source>
        <dbReference type="PROSITE" id="PS50011"/>
    </source>
</evidence>
<dbReference type="GO" id="GO:0004674">
    <property type="term" value="F:protein serine/threonine kinase activity"/>
    <property type="evidence" value="ECO:0007669"/>
    <property type="project" value="UniProtKB-KW"/>
</dbReference>
<organism evidence="4 5">
    <name type="scientific">Catenulispora acidiphila (strain DSM 44928 / JCM 14897 / NBRC 102108 / NRRL B-24433 / ID139908)</name>
    <dbReference type="NCBI Taxonomy" id="479433"/>
    <lineage>
        <taxon>Bacteria</taxon>
        <taxon>Bacillati</taxon>
        <taxon>Actinomycetota</taxon>
        <taxon>Actinomycetes</taxon>
        <taxon>Catenulisporales</taxon>
        <taxon>Catenulisporaceae</taxon>
        <taxon>Catenulispora</taxon>
    </lineage>
</organism>
<dbReference type="InParanoid" id="C7Q5P1"/>
<evidence type="ECO:0000313" key="5">
    <source>
        <dbReference type="Proteomes" id="UP000000851"/>
    </source>
</evidence>
<dbReference type="Proteomes" id="UP000000851">
    <property type="component" value="Chromosome"/>
</dbReference>
<feature type="compositionally biased region" description="Polar residues" evidence="1">
    <location>
        <begin position="282"/>
        <end position="295"/>
    </location>
</feature>
<proteinExistence type="predicted"/>
<keyword evidence="4" id="KW-0808">Transferase</keyword>
<dbReference type="InterPro" id="IPR000719">
    <property type="entry name" value="Prot_kinase_dom"/>
</dbReference>
<dbReference type="InterPro" id="IPR011009">
    <property type="entry name" value="Kinase-like_dom_sf"/>
</dbReference>
<dbReference type="Gene3D" id="3.30.200.20">
    <property type="entry name" value="Phosphorylase Kinase, domain 1"/>
    <property type="match status" value="1"/>
</dbReference>
<feature type="transmembrane region" description="Helical" evidence="2">
    <location>
        <begin position="372"/>
        <end position="392"/>
    </location>
</feature>
<dbReference type="EMBL" id="CP001700">
    <property type="protein sequence ID" value="ACU77852.1"/>
    <property type="molecule type" value="Genomic_DNA"/>
</dbReference>
<dbReference type="AlphaFoldDB" id="C7Q5P1"/>
<dbReference type="SMART" id="SM00220">
    <property type="entry name" value="S_TKc"/>
    <property type="match status" value="1"/>
</dbReference>
<dbReference type="CDD" id="cd13973">
    <property type="entry name" value="PK_MviN-like"/>
    <property type="match status" value="1"/>
</dbReference>
<feature type="region of interest" description="Disordered" evidence="1">
    <location>
        <begin position="400"/>
        <end position="428"/>
    </location>
</feature>
<dbReference type="SUPFAM" id="SSF56112">
    <property type="entry name" value="Protein kinase-like (PK-like)"/>
    <property type="match status" value="1"/>
</dbReference>
<feature type="region of interest" description="Disordered" evidence="1">
    <location>
        <begin position="274"/>
        <end position="364"/>
    </location>
</feature>
<feature type="domain" description="Protein kinase" evidence="3">
    <location>
        <begin position="48"/>
        <end position="312"/>
    </location>
</feature>
<sequence>MPQSMHGPGSHVAAADQTTDPDGGLGADAEALIRSLGVTVGDRLDGRYRLERVLHTTGPAITWLAADEKLNRPNRIHLLRSDQPRAEAFMAAARAAAAMADNHFVQVLDAVPDEGLYYVITEWLHDGHTLGEVLSGGPVPVTEAVRITSELARAMTEAHDQGLAHLRLSPKTVLRTDTGEVKILDLCLAAALTGTVSRDPMGTDLGAIGELAYALLTGKRPQQPDPVPPSELRPEVSPQLDEVILRILGDGPAGPQFQTPTEVADALAQLPRPRYEAPLPSTPQTAPLRHQQTTVMPAMTGETSRTRAMPHVEPSYQQAQTPAPTRPAPHSAPQRQNYDDTDYRPRGGGSGGGYGGSRGSGGGDGGRNSSTLIIVGAIAAVVAIALLAYTMFGGSGNKNKANAGSTGTSSGPASTSGSSQAPPSSDITPAAVSVYDEDSGTEGAGYLANGQIGSKGWITNQYCSSTPTYNSKPKSTGLIFDLGSVKTITSATVTVGTAGAAMEMQTAGASVTAVPAVVGGTAPTGFTSAATATASDTTVTLTAKSPVSTRYVLIWFTKPLPAVSDPDVTHIKCASDSGKRFGDSIMSVKFNAGS</sequence>
<keyword evidence="4" id="KW-0418">Kinase</keyword>